<organism evidence="12 13">
    <name type="scientific">Alteromonas marina</name>
    <dbReference type="NCBI Taxonomy" id="203795"/>
    <lineage>
        <taxon>Bacteria</taxon>
        <taxon>Pseudomonadati</taxon>
        <taxon>Pseudomonadota</taxon>
        <taxon>Gammaproteobacteria</taxon>
        <taxon>Alteromonadales</taxon>
        <taxon>Alteromonadaceae</taxon>
        <taxon>Alteromonas/Salinimonas group</taxon>
        <taxon>Alteromonas</taxon>
    </lineage>
</organism>
<evidence type="ECO:0000313" key="13">
    <source>
        <dbReference type="Proteomes" id="UP000031197"/>
    </source>
</evidence>
<keyword evidence="5 9" id="KW-0238">DNA-binding</keyword>
<protein>
    <recommendedName>
        <fullName evidence="1">Phosphate regulon transcriptional regulatory protein PhoB</fullName>
    </recommendedName>
</protein>
<dbReference type="InterPro" id="IPR036388">
    <property type="entry name" value="WH-like_DNA-bd_sf"/>
</dbReference>
<keyword evidence="3" id="KW-0902">Two-component regulatory system</keyword>
<dbReference type="Pfam" id="PF00486">
    <property type="entry name" value="Trans_reg_C"/>
    <property type="match status" value="1"/>
</dbReference>
<dbReference type="Proteomes" id="UP000031197">
    <property type="component" value="Unassembled WGS sequence"/>
</dbReference>
<evidence type="ECO:0000256" key="8">
    <source>
        <dbReference type="PROSITE-ProRule" id="PRU00169"/>
    </source>
</evidence>
<keyword evidence="6" id="KW-0804">Transcription</keyword>
<evidence type="ECO:0000256" key="4">
    <source>
        <dbReference type="ARBA" id="ARBA00023015"/>
    </source>
</evidence>
<evidence type="ECO:0000256" key="6">
    <source>
        <dbReference type="ARBA" id="ARBA00023163"/>
    </source>
</evidence>
<evidence type="ECO:0000256" key="1">
    <source>
        <dbReference type="ARBA" id="ARBA00013332"/>
    </source>
</evidence>
<dbReference type="FunFam" id="1.10.10.10:FF:000018">
    <property type="entry name" value="DNA-binding response regulator ResD"/>
    <property type="match status" value="1"/>
</dbReference>
<dbReference type="PROSITE" id="PS51755">
    <property type="entry name" value="OMPR_PHOB"/>
    <property type="match status" value="1"/>
</dbReference>
<dbReference type="GO" id="GO:0032993">
    <property type="term" value="C:protein-DNA complex"/>
    <property type="evidence" value="ECO:0007669"/>
    <property type="project" value="TreeGrafter"/>
</dbReference>
<sequence>MILIIYSGNMFQQNISQCLSKHSFLYDAVSNFQSAESLLKAQHYSLIIVESHRDIICLNRIKGLVETNPESWVMAVESDAMADDVADEEVDEANYYEVGVDDYLSGPFDARMFTARIRSHMRRSMPSQEHVRPSQGSEERIEIGPLKVDQRFHSVTLNGQVLTLTAREFALLDYFCRHPNQVFSRNQLLSEVWGYNHEGYEHTVNTHINRLRTKLDKINSIENGGQLVETVWGVGYKLNVNGYIAKALIA</sequence>
<keyword evidence="4" id="KW-0805">Transcription regulation</keyword>
<name>A0A0B3YGJ4_9ALTE</name>
<feature type="DNA-binding region" description="OmpR/PhoB-type" evidence="9">
    <location>
        <begin position="138"/>
        <end position="240"/>
    </location>
</feature>
<dbReference type="EMBL" id="JWLW01000014">
    <property type="protein sequence ID" value="KHT53376.1"/>
    <property type="molecule type" value="Genomic_DNA"/>
</dbReference>
<dbReference type="InterPro" id="IPR039420">
    <property type="entry name" value="WalR-like"/>
</dbReference>
<feature type="domain" description="Response regulatory" evidence="10">
    <location>
        <begin position="1"/>
        <end position="121"/>
    </location>
</feature>
<dbReference type="OrthoDB" id="9802426at2"/>
<dbReference type="PROSITE" id="PS50110">
    <property type="entry name" value="RESPONSE_REGULATORY"/>
    <property type="match status" value="1"/>
</dbReference>
<evidence type="ECO:0000259" key="10">
    <source>
        <dbReference type="PROSITE" id="PS50110"/>
    </source>
</evidence>
<dbReference type="RefSeq" id="WP_039219654.1">
    <property type="nucleotide sequence ID" value="NZ_JWLW01000014.1"/>
</dbReference>
<keyword evidence="2" id="KW-0597">Phosphoprotein</keyword>
<dbReference type="InterPro" id="IPR001789">
    <property type="entry name" value="Sig_transdc_resp-reg_receiver"/>
</dbReference>
<comment type="caution">
    <text evidence="12">The sequence shown here is derived from an EMBL/GenBank/DDBJ whole genome shotgun (WGS) entry which is preliminary data.</text>
</comment>
<gene>
    <name evidence="12" type="ORF">RJ41_09180</name>
</gene>
<dbReference type="GO" id="GO:0000976">
    <property type="term" value="F:transcription cis-regulatory region binding"/>
    <property type="evidence" value="ECO:0007669"/>
    <property type="project" value="TreeGrafter"/>
</dbReference>
<dbReference type="PANTHER" id="PTHR48111:SF1">
    <property type="entry name" value="TWO-COMPONENT RESPONSE REGULATOR ORR33"/>
    <property type="match status" value="1"/>
</dbReference>
<evidence type="ECO:0000256" key="3">
    <source>
        <dbReference type="ARBA" id="ARBA00023012"/>
    </source>
</evidence>
<proteinExistence type="predicted"/>
<dbReference type="GO" id="GO:0005829">
    <property type="term" value="C:cytosol"/>
    <property type="evidence" value="ECO:0007669"/>
    <property type="project" value="TreeGrafter"/>
</dbReference>
<dbReference type="Gene3D" id="3.40.50.2300">
    <property type="match status" value="1"/>
</dbReference>
<comment type="caution">
    <text evidence="8">Lacks conserved residue(s) required for the propagation of feature annotation.</text>
</comment>
<dbReference type="InterPro" id="IPR011006">
    <property type="entry name" value="CheY-like_superfamily"/>
</dbReference>
<dbReference type="GO" id="GO:0006355">
    <property type="term" value="P:regulation of DNA-templated transcription"/>
    <property type="evidence" value="ECO:0007669"/>
    <property type="project" value="InterPro"/>
</dbReference>
<keyword evidence="13" id="KW-1185">Reference proteome</keyword>
<dbReference type="AlphaFoldDB" id="A0A0B3YGJ4"/>
<feature type="domain" description="OmpR/PhoB-type" evidence="11">
    <location>
        <begin position="138"/>
        <end position="240"/>
    </location>
</feature>
<comment type="function">
    <text evidence="7">This protein is a positive regulator for the phosphate regulon. Transcription of this operon is positively regulated by PhoB and PhoR when phosphate is limited.</text>
</comment>
<dbReference type="CDD" id="cd00383">
    <property type="entry name" value="trans_reg_C"/>
    <property type="match status" value="1"/>
</dbReference>
<dbReference type="SUPFAM" id="SSF52172">
    <property type="entry name" value="CheY-like"/>
    <property type="match status" value="1"/>
</dbReference>
<evidence type="ECO:0000256" key="5">
    <source>
        <dbReference type="ARBA" id="ARBA00023125"/>
    </source>
</evidence>
<dbReference type="Gene3D" id="1.10.10.10">
    <property type="entry name" value="Winged helix-like DNA-binding domain superfamily/Winged helix DNA-binding domain"/>
    <property type="match status" value="1"/>
</dbReference>
<evidence type="ECO:0000256" key="9">
    <source>
        <dbReference type="PROSITE-ProRule" id="PRU01091"/>
    </source>
</evidence>
<evidence type="ECO:0000259" key="11">
    <source>
        <dbReference type="PROSITE" id="PS51755"/>
    </source>
</evidence>
<dbReference type="SUPFAM" id="SSF46894">
    <property type="entry name" value="C-terminal effector domain of the bipartite response regulators"/>
    <property type="match status" value="1"/>
</dbReference>
<reference evidence="12 13" key="1">
    <citation type="submission" date="2014-12" db="EMBL/GenBank/DDBJ databases">
        <title>Genome sequencing of Alteromonas marina AD001.</title>
        <authorList>
            <person name="Adrian T.G.S."/>
            <person name="Chan K.G."/>
        </authorList>
    </citation>
    <scope>NUCLEOTIDE SEQUENCE [LARGE SCALE GENOMIC DNA]</scope>
    <source>
        <strain evidence="12 13">AD001</strain>
    </source>
</reference>
<accession>A0A0B3YGJ4</accession>
<dbReference type="GO" id="GO:0000156">
    <property type="term" value="F:phosphorelay response regulator activity"/>
    <property type="evidence" value="ECO:0007669"/>
    <property type="project" value="TreeGrafter"/>
</dbReference>
<evidence type="ECO:0000256" key="2">
    <source>
        <dbReference type="ARBA" id="ARBA00022553"/>
    </source>
</evidence>
<evidence type="ECO:0000313" key="12">
    <source>
        <dbReference type="EMBL" id="KHT53376.1"/>
    </source>
</evidence>
<dbReference type="PANTHER" id="PTHR48111">
    <property type="entry name" value="REGULATOR OF RPOS"/>
    <property type="match status" value="1"/>
</dbReference>
<dbReference type="SMART" id="SM00862">
    <property type="entry name" value="Trans_reg_C"/>
    <property type="match status" value="1"/>
</dbReference>
<dbReference type="InterPro" id="IPR001867">
    <property type="entry name" value="OmpR/PhoB-type_DNA-bd"/>
</dbReference>
<dbReference type="InterPro" id="IPR016032">
    <property type="entry name" value="Sig_transdc_resp-reg_C-effctor"/>
</dbReference>
<evidence type="ECO:0000256" key="7">
    <source>
        <dbReference type="ARBA" id="ARBA00024735"/>
    </source>
</evidence>